<dbReference type="GO" id="GO:0047631">
    <property type="term" value="F:ADP-ribose diphosphatase activity"/>
    <property type="evidence" value="ECO:0007669"/>
    <property type="project" value="TreeGrafter"/>
</dbReference>
<dbReference type="PANTHER" id="PTHR16509">
    <property type="match status" value="1"/>
</dbReference>
<dbReference type="PANTHER" id="PTHR16509:SF8">
    <property type="entry name" value="MANGANESE-DEPENDENT ADP-RIBOSE_CDP-ALCOHOL DIPHOSPHATASE"/>
    <property type="match status" value="1"/>
</dbReference>
<dbReference type="InterPro" id="IPR029052">
    <property type="entry name" value="Metallo-depent_PP-like"/>
</dbReference>
<evidence type="ECO:0000313" key="2">
    <source>
        <dbReference type="EMBL" id="MBD3326762.1"/>
    </source>
</evidence>
<protein>
    <recommendedName>
        <fullName evidence="1">Calcineurin-like phosphoesterase domain-containing protein</fullName>
    </recommendedName>
</protein>
<dbReference type="GO" id="GO:0030145">
    <property type="term" value="F:manganese ion binding"/>
    <property type="evidence" value="ECO:0007669"/>
    <property type="project" value="TreeGrafter"/>
</dbReference>
<organism evidence="2 3">
    <name type="scientific">candidate division KSB3 bacterium</name>
    <dbReference type="NCBI Taxonomy" id="2044937"/>
    <lineage>
        <taxon>Bacteria</taxon>
        <taxon>candidate division KSB3</taxon>
    </lineage>
</organism>
<feature type="domain" description="Calcineurin-like phosphoesterase" evidence="1">
    <location>
        <begin position="41"/>
        <end position="258"/>
    </location>
</feature>
<dbReference type="Gene3D" id="3.60.21.10">
    <property type="match status" value="1"/>
</dbReference>
<dbReference type="Pfam" id="PF00149">
    <property type="entry name" value="Metallophos"/>
    <property type="match status" value="1"/>
</dbReference>
<dbReference type="Proteomes" id="UP000649604">
    <property type="component" value="Unassembled WGS sequence"/>
</dbReference>
<proteinExistence type="predicted"/>
<name>A0A9D5JYT5_9BACT</name>
<dbReference type="EMBL" id="WJJP01000633">
    <property type="protein sequence ID" value="MBD3326762.1"/>
    <property type="molecule type" value="Genomic_DNA"/>
</dbReference>
<evidence type="ECO:0000313" key="3">
    <source>
        <dbReference type="Proteomes" id="UP000649604"/>
    </source>
</evidence>
<comment type="caution">
    <text evidence="2">The sequence shown here is derived from an EMBL/GenBank/DDBJ whole genome shotgun (WGS) entry which is preliminary data.</text>
</comment>
<reference evidence="2" key="1">
    <citation type="submission" date="2019-11" db="EMBL/GenBank/DDBJ databases">
        <title>Microbial mats filling the niche in hypersaline microbial mats.</title>
        <authorList>
            <person name="Wong H.L."/>
            <person name="Macleod F.I."/>
            <person name="White R.A. III"/>
            <person name="Burns B.P."/>
        </authorList>
    </citation>
    <scope>NUCLEOTIDE SEQUENCE</scope>
    <source>
        <strain evidence="2">Rbin_158</strain>
    </source>
</reference>
<dbReference type="GO" id="GO:0008663">
    <property type="term" value="F:2',3'-cyclic-nucleotide 2'-phosphodiesterase activity"/>
    <property type="evidence" value="ECO:0007669"/>
    <property type="project" value="TreeGrafter"/>
</dbReference>
<sequence length="314" mass="35429">MIMDSMKHLQLSLILLGISLWIAGHLFAETPDAAESPQFVFGVVADVQYCDCDPHGTRYYRHSIEKLTEAVQVFNANDLAFVIQLGDLIDRQFESFGEILPIYRQIEAPAYHILGNHDFLVAPADKPRILPTLDLEQRYYAFTVQGWRFLVLDGTDLSTYATPNDSAKYHEAEALLAQGQAAGVPQAQTWNGGLSQEQMAWVHAQLELAVHQDEQVVLFCHFPAFPRDKHALWNDTELIALLEAYPNVVAYMNGHNHAGNYGYKHGIHYVNLRGMVETADYTAYALVAVYPDHLQILGKGREPDRRLPARALRQ</sequence>
<gene>
    <name evidence="2" type="ORF">GF339_19415</name>
</gene>
<dbReference type="AlphaFoldDB" id="A0A9D5JYT5"/>
<dbReference type="SUPFAM" id="SSF56300">
    <property type="entry name" value="Metallo-dependent phosphatases"/>
    <property type="match status" value="1"/>
</dbReference>
<dbReference type="GO" id="GO:0047734">
    <property type="term" value="F:CDP-glycerol diphosphatase activity"/>
    <property type="evidence" value="ECO:0007669"/>
    <property type="project" value="TreeGrafter"/>
</dbReference>
<dbReference type="InterPro" id="IPR004843">
    <property type="entry name" value="Calcineurin-like_PHP"/>
</dbReference>
<evidence type="ECO:0000259" key="1">
    <source>
        <dbReference type="Pfam" id="PF00149"/>
    </source>
</evidence>
<accession>A0A9D5JYT5</accession>